<dbReference type="SUPFAM" id="SSF53474">
    <property type="entry name" value="alpha/beta-Hydrolases"/>
    <property type="match status" value="1"/>
</dbReference>
<evidence type="ECO:0000313" key="4">
    <source>
        <dbReference type="EMBL" id="KAL2810550.1"/>
    </source>
</evidence>
<feature type="domain" description="Phospholipase/carboxylesterase/thioesterase" evidence="3">
    <location>
        <begin position="16"/>
        <end position="185"/>
    </location>
</feature>
<organism evidence="4 5">
    <name type="scientific">Aspergillus granulosus</name>
    <dbReference type="NCBI Taxonomy" id="176169"/>
    <lineage>
        <taxon>Eukaryota</taxon>
        <taxon>Fungi</taxon>
        <taxon>Dikarya</taxon>
        <taxon>Ascomycota</taxon>
        <taxon>Pezizomycotina</taxon>
        <taxon>Eurotiomycetes</taxon>
        <taxon>Eurotiomycetidae</taxon>
        <taxon>Eurotiales</taxon>
        <taxon>Aspergillaceae</taxon>
        <taxon>Aspergillus</taxon>
        <taxon>Aspergillus subgen. Nidulantes</taxon>
    </lineage>
</organism>
<dbReference type="Proteomes" id="UP001610334">
    <property type="component" value="Unassembled WGS sequence"/>
</dbReference>
<dbReference type="Gene3D" id="3.40.50.1820">
    <property type="entry name" value="alpha/beta hydrolase"/>
    <property type="match status" value="1"/>
</dbReference>
<sequence length="306" mass="34141">MGKQEKPQRDLRRPKPLVVPPRKEHTHTAILLHDKGDKGRVFGRDFLISTGLQDHFPTLRCVFPCAFNAPAFVSSEKSAHQNGDTKRRTTPPSQWFDDPSHMRQSEVTTASLPETARFLQRVINDEAKVLMTAGKHGMHEAHKRLFVGGSGHGGAVALLYLLGSHRQLGGFIGLDAMLPWQFQLEIALEVGTSGDGDSGVVRGVNYVRELLGFERLEGNKGGCVEALQHLRTPVFFGYRESREKGRVVASLLADAFRVHITEKWCASRGTEYYSQPENLEALVEFLEEICVPGRYRASHGNIESKE</sequence>
<gene>
    <name evidence="4" type="ORF">BJX63DRAFT_315207</name>
</gene>
<protein>
    <recommendedName>
        <fullName evidence="3">Phospholipase/carboxylesterase/thioesterase domain-containing protein</fullName>
    </recommendedName>
</protein>
<evidence type="ECO:0000313" key="5">
    <source>
        <dbReference type="Proteomes" id="UP001610334"/>
    </source>
</evidence>
<dbReference type="PANTHER" id="PTHR10655:SF63">
    <property type="entry name" value="PHOSPHOLIPASE_CARBOXYLESTERASE_THIOESTERASE DOMAIN-CONTAINING PROTEIN"/>
    <property type="match status" value="1"/>
</dbReference>
<dbReference type="InterPro" id="IPR050565">
    <property type="entry name" value="LYPA1-2/EST-like"/>
</dbReference>
<feature type="compositionally biased region" description="Basic and acidic residues" evidence="2">
    <location>
        <begin position="1"/>
        <end position="13"/>
    </location>
</feature>
<proteinExistence type="inferred from homology"/>
<accession>A0ABR4H520</accession>
<dbReference type="InterPro" id="IPR029058">
    <property type="entry name" value="AB_hydrolase_fold"/>
</dbReference>
<reference evidence="4 5" key="1">
    <citation type="submission" date="2024-07" db="EMBL/GenBank/DDBJ databases">
        <title>Section-level genome sequencing and comparative genomics of Aspergillus sections Usti and Cavernicolus.</title>
        <authorList>
            <consortium name="Lawrence Berkeley National Laboratory"/>
            <person name="Nybo J.L."/>
            <person name="Vesth T.C."/>
            <person name="Theobald S."/>
            <person name="Frisvad J.C."/>
            <person name="Larsen T.O."/>
            <person name="Kjaerboelling I."/>
            <person name="Rothschild-Mancinelli K."/>
            <person name="Lyhne E.K."/>
            <person name="Kogle M.E."/>
            <person name="Barry K."/>
            <person name="Clum A."/>
            <person name="Na H."/>
            <person name="Ledsgaard L."/>
            <person name="Lin J."/>
            <person name="Lipzen A."/>
            <person name="Kuo A."/>
            <person name="Riley R."/>
            <person name="Mondo S."/>
            <person name="Labutti K."/>
            <person name="Haridas S."/>
            <person name="Pangalinan J."/>
            <person name="Salamov A.A."/>
            <person name="Simmons B.A."/>
            <person name="Magnuson J.K."/>
            <person name="Chen J."/>
            <person name="Drula E."/>
            <person name="Henrissat B."/>
            <person name="Wiebenga A."/>
            <person name="Lubbers R.J."/>
            <person name="Gomes A.C."/>
            <person name="Makela M.R."/>
            <person name="Stajich J."/>
            <person name="Grigoriev I.V."/>
            <person name="Mortensen U.H."/>
            <person name="De Vries R.P."/>
            <person name="Baker S.E."/>
            <person name="Andersen M.R."/>
        </authorList>
    </citation>
    <scope>NUCLEOTIDE SEQUENCE [LARGE SCALE GENOMIC DNA]</scope>
    <source>
        <strain evidence="4 5">CBS 588.65</strain>
    </source>
</reference>
<feature type="compositionally biased region" description="Basic and acidic residues" evidence="2">
    <location>
        <begin position="77"/>
        <end position="87"/>
    </location>
</feature>
<comment type="similarity">
    <text evidence="1">Belongs to the AB hydrolase superfamily. AB hydrolase 2 family.</text>
</comment>
<keyword evidence="5" id="KW-1185">Reference proteome</keyword>
<feature type="region of interest" description="Disordered" evidence="2">
    <location>
        <begin position="1"/>
        <end position="25"/>
    </location>
</feature>
<name>A0ABR4H520_9EURO</name>
<evidence type="ECO:0000256" key="2">
    <source>
        <dbReference type="SAM" id="MobiDB-lite"/>
    </source>
</evidence>
<evidence type="ECO:0000259" key="3">
    <source>
        <dbReference type="Pfam" id="PF02230"/>
    </source>
</evidence>
<dbReference type="InterPro" id="IPR003140">
    <property type="entry name" value="PLipase/COase/thioEstase"/>
</dbReference>
<feature type="region of interest" description="Disordered" evidence="2">
    <location>
        <begin position="75"/>
        <end position="104"/>
    </location>
</feature>
<dbReference type="PANTHER" id="PTHR10655">
    <property type="entry name" value="LYSOPHOSPHOLIPASE-RELATED"/>
    <property type="match status" value="1"/>
</dbReference>
<comment type="caution">
    <text evidence="4">The sequence shown here is derived from an EMBL/GenBank/DDBJ whole genome shotgun (WGS) entry which is preliminary data.</text>
</comment>
<dbReference type="EMBL" id="JBFXLT010000070">
    <property type="protein sequence ID" value="KAL2810550.1"/>
    <property type="molecule type" value="Genomic_DNA"/>
</dbReference>
<dbReference type="Pfam" id="PF02230">
    <property type="entry name" value="Abhydrolase_2"/>
    <property type="match status" value="1"/>
</dbReference>
<evidence type="ECO:0000256" key="1">
    <source>
        <dbReference type="ARBA" id="ARBA00006499"/>
    </source>
</evidence>